<evidence type="ECO:0000256" key="1">
    <source>
        <dbReference type="SAM" id="MobiDB-lite"/>
    </source>
</evidence>
<proteinExistence type="predicted"/>
<name>A0A4Z1EIA7_9HELO</name>
<dbReference type="InterPro" id="IPR051678">
    <property type="entry name" value="AGP_Transferase"/>
</dbReference>
<dbReference type="EMBL" id="PQXH01000140">
    <property type="protein sequence ID" value="TGO10268.1"/>
    <property type="molecule type" value="Genomic_DNA"/>
</dbReference>
<dbReference type="PANTHER" id="PTHR21310">
    <property type="entry name" value="AMINOGLYCOSIDE PHOSPHOTRANSFERASE-RELATED-RELATED"/>
    <property type="match status" value="1"/>
</dbReference>
<dbReference type="PANTHER" id="PTHR21310:SF48">
    <property type="entry name" value="AMINOGLYCOSIDE PHOSPHOTRANSFERASE DOMAIN-CONTAINING PROTEIN"/>
    <property type="match status" value="1"/>
</dbReference>
<comment type="caution">
    <text evidence="3">The sequence shown here is derived from an EMBL/GenBank/DDBJ whole genome shotgun (WGS) entry which is preliminary data.</text>
</comment>
<dbReference type="SUPFAM" id="SSF56112">
    <property type="entry name" value="Protein kinase-like (PK-like)"/>
    <property type="match status" value="1"/>
</dbReference>
<organism evidence="3 4">
    <name type="scientific">Botrytis tulipae</name>
    <dbReference type="NCBI Taxonomy" id="87230"/>
    <lineage>
        <taxon>Eukaryota</taxon>
        <taxon>Fungi</taxon>
        <taxon>Dikarya</taxon>
        <taxon>Ascomycota</taxon>
        <taxon>Pezizomycotina</taxon>
        <taxon>Leotiomycetes</taxon>
        <taxon>Helotiales</taxon>
        <taxon>Sclerotiniaceae</taxon>
        <taxon>Botrytis</taxon>
    </lineage>
</organism>
<feature type="region of interest" description="Disordered" evidence="1">
    <location>
        <begin position="346"/>
        <end position="365"/>
    </location>
</feature>
<keyword evidence="4" id="KW-1185">Reference proteome</keyword>
<dbReference type="InterPro" id="IPR011009">
    <property type="entry name" value="Kinase-like_dom_sf"/>
</dbReference>
<sequence length="365" mass="42386">MNSSRGMWSLGEKYFLKERAKHENGGAIKPNSDYAISKFLSENSNVPVAKDMRAWEDSTSYWQLMERVPGITLRDAQKDLTLEQHRTIGTEIAEYLAEARKFTSTKPEAPDGKPIRDQLFGAQYDCVDLMTADREEWWARTEPRIRHRHRSSIPQETILKFKESYPLKEGTKYVLSHCDINSSNIMVKDGHVTAIIDWEHGGYRPDWWEWWAWKGHREPILNFIRDHPDQVTWSKVVTEQMIRLGIDVDMPADASACQAYGRLLREPSGEEIPRYEYEEIDRYVYRNCTNYKRYLKEKGASAGYLAQTRKKEVKEEAKKAAIMLAFDKLSSDEQDIFLTGKIQRGSGNECQEPRNLDDDFEGLGI</sequence>
<evidence type="ECO:0000313" key="4">
    <source>
        <dbReference type="Proteomes" id="UP000297777"/>
    </source>
</evidence>
<reference evidence="3 4" key="1">
    <citation type="submission" date="2017-12" db="EMBL/GenBank/DDBJ databases">
        <title>Comparative genomics of Botrytis spp.</title>
        <authorList>
            <person name="Valero-Jimenez C.A."/>
            <person name="Tapia P."/>
            <person name="Veloso J."/>
            <person name="Silva-Moreno E."/>
            <person name="Staats M."/>
            <person name="Valdes J.H."/>
            <person name="Van Kan J.A.L."/>
        </authorList>
    </citation>
    <scope>NUCLEOTIDE SEQUENCE [LARGE SCALE GENOMIC DNA]</scope>
    <source>
        <strain evidence="3 4">Bt9001</strain>
    </source>
</reference>
<dbReference type="Proteomes" id="UP000297777">
    <property type="component" value="Unassembled WGS sequence"/>
</dbReference>
<gene>
    <name evidence="3" type="ORF">BTUL_0140g00360</name>
</gene>
<dbReference type="Gene3D" id="3.30.200.150">
    <property type="match status" value="1"/>
</dbReference>
<accession>A0A4Z1EIA7</accession>
<dbReference type="AlphaFoldDB" id="A0A4Z1EIA7"/>
<dbReference type="OrthoDB" id="8300194at2759"/>
<feature type="domain" description="Aminoglycoside phosphotransferase" evidence="2">
    <location>
        <begin position="36"/>
        <end position="203"/>
    </location>
</feature>
<dbReference type="Gene3D" id="3.90.1200.10">
    <property type="match status" value="1"/>
</dbReference>
<evidence type="ECO:0000313" key="3">
    <source>
        <dbReference type="EMBL" id="TGO10268.1"/>
    </source>
</evidence>
<dbReference type="InterPro" id="IPR002575">
    <property type="entry name" value="Aminoglycoside_PTrfase"/>
</dbReference>
<evidence type="ECO:0000259" key="2">
    <source>
        <dbReference type="Pfam" id="PF01636"/>
    </source>
</evidence>
<dbReference type="Pfam" id="PF01636">
    <property type="entry name" value="APH"/>
    <property type="match status" value="1"/>
</dbReference>
<protein>
    <recommendedName>
        <fullName evidence="2">Aminoglycoside phosphotransferase domain-containing protein</fullName>
    </recommendedName>
</protein>